<evidence type="ECO:0000256" key="9">
    <source>
        <dbReference type="ARBA" id="ARBA00022989"/>
    </source>
</evidence>
<protein>
    <recommendedName>
        <fullName evidence="4">Cell division protein FtsX</fullName>
    </recommendedName>
</protein>
<comment type="subcellular location">
    <subcellularLocation>
        <location evidence="1">Cell inner membrane</location>
        <topology evidence="1">Multi-pass membrane protein</topology>
    </subcellularLocation>
</comment>
<evidence type="ECO:0000256" key="1">
    <source>
        <dbReference type="ARBA" id="ARBA00004429"/>
    </source>
</evidence>
<dbReference type="AlphaFoldDB" id="A0A9E8HQJ7"/>
<keyword evidence="5" id="KW-1003">Cell membrane</keyword>
<evidence type="ECO:0000256" key="10">
    <source>
        <dbReference type="ARBA" id="ARBA00023136"/>
    </source>
</evidence>
<feature type="transmembrane region" description="Helical" evidence="13">
    <location>
        <begin position="344"/>
        <end position="368"/>
    </location>
</feature>
<feature type="region of interest" description="Disordered" evidence="12">
    <location>
        <begin position="1"/>
        <end position="73"/>
    </location>
</feature>
<evidence type="ECO:0000256" key="6">
    <source>
        <dbReference type="ARBA" id="ARBA00022519"/>
    </source>
</evidence>
<evidence type="ECO:0000256" key="5">
    <source>
        <dbReference type="ARBA" id="ARBA00022475"/>
    </source>
</evidence>
<gene>
    <name evidence="16" type="primary">ftsX</name>
    <name evidence="16" type="ORF">NNL22_16290</name>
</gene>
<dbReference type="GO" id="GO:0032153">
    <property type="term" value="C:cell division site"/>
    <property type="evidence" value="ECO:0007669"/>
    <property type="project" value="TreeGrafter"/>
</dbReference>
<dbReference type="Pfam" id="PF02687">
    <property type="entry name" value="FtsX"/>
    <property type="match status" value="1"/>
</dbReference>
<sequence>MMHQQVNLENMMEPGNKSKGASPMRAGQSRTASAASSKGGATLKTRSNMKGRVKLKPTPKPEGTGARTSRKQGSFESYIANHRKIAKESFRRLIKQPVSSLMTWAVIGIALSLPVGLSVLLANVQQLSSGWDGSAQITLFLKMDVADKDASNLALELSTRPTIAQADFISRTTALDEFKSLSGFGEVLNYLDENPLPHVIIVKPAKTLATVEQTDLLQQQLSDIKQVEKAQLDLQWVQRLHTMTELIQRGVWALALLLALAVLLVIGNTIRLAIENRRDEIVVVKLVGATDGFVRRPFLYTGLWYGLGGGLIAFLLVQMTLFWLDAPISELAHLYYSSFSLSGLNVESTLLLLSTSMLLGWLGAWVAVRRHLGAIEPS</sequence>
<accession>A0A9E8HQJ7</accession>
<evidence type="ECO:0000256" key="12">
    <source>
        <dbReference type="SAM" id="MobiDB-lite"/>
    </source>
</evidence>
<dbReference type="GO" id="GO:0051301">
    <property type="term" value="P:cell division"/>
    <property type="evidence" value="ECO:0007669"/>
    <property type="project" value="UniProtKB-KW"/>
</dbReference>
<dbReference type="Gene3D" id="3.30.70.3040">
    <property type="match status" value="1"/>
</dbReference>
<keyword evidence="6" id="KW-0997">Cell inner membrane</keyword>
<evidence type="ECO:0000256" key="2">
    <source>
        <dbReference type="ARBA" id="ARBA00007379"/>
    </source>
</evidence>
<dbReference type="PANTHER" id="PTHR47755">
    <property type="entry name" value="CELL DIVISION PROTEIN FTSX"/>
    <property type="match status" value="1"/>
</dbReference>
<feature type="transmembrane region" description="Helical" evidence="13">
    <location>
        <begin position="250"/>
        <end position="270"/>
    </location>
</feature>
<evidence type="ECO:0000259" key="15">
    <source>
        <dbReference type="Pfam" id="PF18075"/>
    </source>
</evidence>
<evidence type="ECO:0000256" key="4">
    <source>
        <dbReference type="ARBA" id="ARBA00021907"/>
    </source>
</evidence>
<feature type="transmembrane region" description="Helical" evidence="13">
    <location>
        <begin position="303"/>
        <end position="324"/>
    </location>
</feature>
<feature type="compositionally biased region" description="Basic residues" evidence="12">
    <location>
        <begin position="47"/>
        <end position="57"/>
    </location>
</feature>
<comment type="subunit">
    <text evidence="3">Forms a membrane-associated complex with FtsE.</text>
</comment>
<feature type="transmembrane region" description="Helical" evidence="13">
    <location>
        <begin position="101"/>
        <end position="122"/>
    </location>
</feature>
<dbReference type="EMBL" id="CP101527">
    <property type="protein sequence ID" value="UZW76878.1"/>
    <property type="molecule type" value="Genomic_DNA"/>
</dbReference>
<keyword evidence="9 13" id="KW-1133">Transmembrane helix</keyword>
<dbReference type="RefSeq" id="WP_251812695.1">
    <property type="nucleotide sequence ID" value="NZ_CP101527.1"/>
</dbReference>
<comment type="similarity">
    <text evidence="2">Belongs to the ABC-4 integral membrane protein family. FtsX subfamily.</text>
</comment>
<reference evidence="16" key="1">
    <citation type="submission" date="2022-07" db="EMBL/GenBank/DDBJ databases">
        <title>Alkalimarinus sp. nov., isolated from gut of a Alitta virens.</title>
        <authorList>
            <person name="Yang A.I."/>
            <person name="Shin N.-R."/>
        </authorList>
    </citation>
    <scope>NUCLEOTIDE SEQUENCE</scope>
    <source>
        <strain evidence="16">FA028</strain>
    </source>
</reference>
<dbReference type="NCBIfam" id="TIGR00439">
    <property type="entry name" value="FtsX_Gneg"/>
    <property type="match status" value="1"/>
</dbReference>
<evidence type="ECO:0000256" key="3">
    <source>
        <dbReference type="ARBA" id="ARBA00011160"/>
    </source>
</evidence>
<evidence type="ECO:0000313" key="17">
    <source>
        <dbReference type="Proteomes" id="UP001164472"/>
    </source>
</evidence>
<evidence type="ECO:0000256" key="11">
    <source>
        <dbReference type="ARBA" id="ARBA00023306"/>
    </source>
</evidence>
<feature type="domain" description="ABC3 transporter permease C-terminal" evidence="14">
    <location>
        <begin position="253"/>
        <end position="370"/>
    </location>
</feature>
<dbReference type="InterPro" id="IPR003838">
    <property type="entry name" value="ABC3_permease_C"/>
</dbReference>
<name>A0A9E8HQJ7_9ALTE</name>
<dbReference type="InterPro" id="IPR004513">
    <property type="entry name" value="FtsX"/>
</dbReference>
<evidence type="ECO:0000313" key="16">
    <source>
        <dbReference type="EMBL" id="UZW76878.1"/>
    </source>
</evidence>
<dbReference type="InterPro" id="IPR047590">
    <property type="entry name" value="FtsX_proteobact-type"/>
</dbReference>
<feature type="domain" description="FtsX extracellular" evidence="15">
    <location>
        <begin position="136"/>
        <end position="229"/>
    </location>
</feature>
<dbReference type="GO" id="GO:0005886">
    <property type="term" value="C:plasma membrane"/>
    <property type="evidence" value="ECO:0007669"/>
    <property type="project" value="UniProtKB-SubCell"/>
</dbReference>
<evidence type="ECO:0000256" key="8">
    <source>
        <dbReference type="ARBA" id="ARBA00022692"/>
    </source>
</evidence>
<keyword evidence="17" id="KW-1185">Reference proteome</keyword>
<dbReference type="Proteomes" id="UP001164472">
    <property type="component" value="Chromosome"/>
</dbReference>
<evidence type="ECO:0000259" key="14">
    <source>
        <dbReference type="Pfam" id="PF02687"/>
    </source>
</evidence>
<evidence type="ECO:0000256" key="7">
    <source>
        <dbReference type="ARBA" id="ARBA00022618"/>
    </source>
</evidence>
<dbReference type="KEGG" id="asem:NNL22_16290"/>
<keyword evidence="8 13" id="KW-0812">Transmembrane</keyword>
<dbReference type="PANTHER" id="PTHR47755:SF1">
    <property type="entry name" value="CELL DIVISION PROTEIN FTSX"/>
    <property type="match status" value="1"/>
</dbReference>
<organism evidence="16 17">
    <name type="scientific">Alkalimarinus sediminis</name>
    <dbReference type="NCBI Taxonomy" id="1632866"/>
    <lineage>
        <taxon>Bacteria</taxon>
        <taxon>Pseudomonadati</taxon>
        <taxon>Pseudomonadota</taxon>
        <taxon>Gammaproteobacteria</taxon>
        <taxon>Alteromonadales</taxon>
        <taxon>Alteromonadaceae</taxon>
        <taxon>Alkalimarinus</taxon>
    </lineage>
</organism>
<keyword evidence="11" id="KW-0131">Cell cycle</keyword>
<dbReference type="Pfam" id="PF18075">
    <property type="entry name" value="FtsX_ECD"/>
    <property type="match status" value="1"/>
</dbReference>
<keyword evidence="7 16" id="KW-0132">Cell division</keyword>
<proteinExistence type="inferred from homology"/>
<dbReference type="InterPro" id="IPR040690">
    <property type="entry name" value="FtsX_ECD"/>
</dbReference>
<keyword evidence="10 13" id="KW-0472">Membrane</keyword>
<evidence type="ECO:0000256" key="13">
    <source>
        <dbReference type="SAM" id="Phobius"/>
    </source>
</evidence>